<gene>
    <name evidence="1" type="ORF">EHEKIMEA_00064</name>
</gene>
<evidence type="ECO:0000313" key="1">
    <source>
        <dbReference type="EMBL" id="UNY46952.1"/>
    </source>
</evidence>
<dbReference type="Proteomes" id="UP000832072">
    <property type="component" value="Segment"/>
</dbReference>
<keyword evidence="2" id="KW-1185">Reference proteome</keyword>
<sequence length="173" mass="19175">MSQLYTDGGGATVIKGSGFVDRNQINQQTLRPYGSEPRPVSPSVVQRDQTLTQELLNVIRPAYTAKASTKTWYATLHIAGNIDVAKAFIQKRILNDGACFQIAPVDYVYSGGAETGMTIRCIHYPRFVENGPEKLLERLMILANDLALELGQKSYTIETSDRTTYFDNGNKHG</sequence>
<dbReference type="EMBL" id="OM638103">
    <property type="protein sequence ID" value="UNY46952.1"/>
    <property type="molecule type" value="Genomic_DNA"/>
</dbReference>
<protein>
    <submittedName>
        <fullName evidence="1">Uncharacterized protein</fullName>
    </submittedName>
</protein>
<name>A0AAE9GB05_9CAUD</name>
<proteinExistence type="predicted"/>
<reference evidence="1 2" key="1">
    <citation type="submission" date="2022-02" db="EMBL/GenBank/DDBJ databases">
        <authorList>
            <person name="Tian F."/>
            <person name="Li J."/>
            <person name="Li F."/>
            <person name="Tong Y."/>
        </authorList>
    </citation>
    <scope>NUCLEOTIDE SEQUENCE [LARGE SCALE GENOMIC DNA]</scope>
</reference>
<evidence type="ECO:0000313" key="2">
    <source>
        <dbReference type="Proteomes" id="UP000832072"/>
    </source>
</evidence>
<organism evidence="1 2">
    <name type="scientific">Cronobacter phage LPCS28</name>
    <dbReference type="NCBI Taxonomy" id="2924885"/>
    <lineage>
        <taxon>Viruses</taxon>
        <taxon>Duplodnaviria</taxon>
        <taxon>Heunggongvirae</taxon>
        <taxon>Uroviricota</taxon>
        <taxon>Caudoviricetes</taxon>
        <taxon>Pantevenvirales</taxon>
        <taxon>Straboviridae</taxon>
        <taxon>Nanhuvirus</taxon>
        <taxon>Nanhuvirus LPCS28</taxon>
    </lineage>
</organism>
<accession>A0AAE9GB05</accession>